<reference evidence="3" key="1">
    <citation type="journal article" date="2021" name="PeerJ">
        <title>Extensive microbial diversity within the chicken gut microbiome revealed by metagenomics and culture.</title>
        <authorList>
            <person name="Gilroy R."/>
            <person name="Ravi A."/>
            <person name="Getino M."/>
            <person name="Pursley I."/>
            <person name="Horton D.L."/>
            <person name="Alikhan N.F."/>
            <person name="Baker D."/>
            <person name="Gharbi K."/>
            <person name="Hall N."/>
            <person name="Watson M."/>
            <person name="Adriaenssens E.M."/>
            <person name="Foster-Nyarko E."/>
            <person name="Jarju S."/>
            <person name="Secka A."/>
            <person name="Antonio M."/>
            <person name="Oren A."/>
            <person name="Chaudhuri R.R."/>
            <person name="La Ragione R."/>
            <person name="Hildebrand F."/>
            <person name="Pallen M.J."/>
        </authorList>
    </citation>
    <scope>NUCLEOTIDE SEQUENCE</scope>
    <source>
        <strain evidence="3">ChiGjej2B2-7701</strain>
    </source>
</reference>
<evidence type="ECO:0000313" key="4">
    <source>
        <dbReference type="Proteomes" id="UP000746751"/>
    </source>
</evidence>
<dbReference type="SUPFAM" id="SSF48371">
    <property type="entry name" value="ARM repeat"/>
    <property type="match status" value="1"/>
</dbReference>
<name>A0A921IQC4_9ACTN</name>
<protein>
    <recommendedName>
        <fullName evidence="5">HEAT repeat domain-containing protein</fullName>
    </recommendedName>
</protein>
<sequence>MSVQVIIGFYAIICLMMIIFNLSYLQIENIRNWYLSRQTMYLSKELQEEIARNLEFPTDEHRAMLRKKLRRLPGMESFDYTMEQLYKDSPKASEHYLNGISTVFEDLVPYFSKRDQLRRAFFAAITKRWYRARPCNPKLIDAFTGFIDSHALYTRQNALEAIVEIGSPKDISRAVHVLDSIKSEHSSRLVSETLLMYPGDRDDLADALLSEFDSFSLQMRVCFINFLRLSDSGRIGQEGAPEDRYRFIKNIMDDEEEELDLRLACARYFMHNPWNPALATLLRFARSDSAALWEYAAVAALVLASYPCPKTVRALKNCLRSPVYHVRFNAAQSLYKLGLDLETDLADMLNGPDRYARDMLLYRWEMEKRRKEYIERRRAQEQAEAESTEPTASGDAVSIGGAA</sequence>
<dbReference type="Gene3D" id="1.25.10.10">
    <property type="entry name" value="Leucine-rich Repeat Variant"/>
    <property type="match status" value="1"/>
</dbReference>
<proteinExistence type="predicted"/>
<accession>A0A921IQC4</accession>
<feature type="region of interest" description="Disordered" evidence="1">
    <location>
        <begin position="379"/>
        <end position="403"/>
    </location>
</feature>
<dbReference type="InterPro" id="IPR016024">
    <property type="entry name" value="ARM-type_fold"/>
</dbReference>
<keyword evidence="2" id="KW-0472">Membrane</keyword>
<evidence type="ECO:0008006" key="5">
    <source>
        <dbReference type="Google" id="ProtNLM"/>
    </source>
</evidence>
<dbReference type="Proteomes" id="UP000746751">
    <property type="component" value="Unassembled WGS sequence"/>
</dbReference>
<evidence type="ECO:0000256" key="1">
    <source>
        <dbReference type="SAM" id="MobiDB-lite"/>
    </source>
</evidence>
<organism evidence="3 4">
    <name type="scientific">Collinsella ihumii</name>
    <dbReference type="NCBI Taxonomy" id="1720204"/>
    <lineage>
        <taxon>Bacteria</taxon>
        <taxon>Bacillati</taxon>
        <taxon>Actinomycetota</taxon>
        <taxon>Coriobacteriia</taxon>
        <taxon>Coriobacteriales</taxon>
        <taxon>Coriobacteriaceae</taxon>
        <taxon>Collinsella</taxon>
    </lineage>
</organism>
<feature type="transmembrane region" description="Helical" evidence="2">
    <location>
        <begin position="6"/>
        <end position="27"/>
    </location>
</feature>
<dbReference type="EMBL" id="DYVF01000042">
    <property type="protein sequence ID" value="HJG31011.1"/>
    <property type="molecule type" value="Genomic_DNA"/>
</dbReference>
<evidence type="ECO:0000256" key="2">
    <source>
        <dbReference type="SAM" id="Phobius"/>
    </source>
</evidence>
<reference evidence="3" key="2">
    <citation type="submission" date="2021-09" db="EMBL/GenBank/DDBJ databases">
        <authorList>
            <person name="Gilroy R."/>
        </authorList>
    </citation>
    <scope>NUCLEOTIDE SEQUENCE</scope>
    <source>
        <strain evidence="3">ChiGjej2B2-7701</strain>
    </source>
</reference>
<dbReference type="InterPro" id="IPR011989">
    <property type="entry name" value="ARM-like"/>
</dbReference>
<comment type="caution">
    <text evidence="3">The sequence shown here is derived from an EMBL/GenBank/DDBJ whole genome shotgun (WGS) entry which is preliminary data.</text>
</comment>
<gene>
    <name evidence="3" type="ORF">K8U80_06405</name>
</gene>
<keyword evidence="2" id="KW-1133">Transmembrane helix</keyword>
<keyword evidence="2" id="KW-0812">Transmembrane</keyword>
<evidence type="ECO:0000313" key="3">
    <source>
        <dbReference type="EMBL" id="HJG31011.1"/>
    </source>
</evidence>
<dbReference type="AlphaFoldDB" id="A0A921IQC4"/>